<protein>
    <recommendedName>
        <fullName evidence="5">Copper transporter</fullName>
    </recommendedName>
</protein>
<dbReference type="STRING" id="742152.A0A2H3JIY3"/>
<dbReference type="OMA" id="ISANQHF"/>
<keyword evidence="1" id="KW-1133">Transmembrane helix</keyword>
<accession>A0A2H3JIY3</accession>
<name>A0A2H3JIY3_WOLCO</name>
<reference evidence="3 4" key="1">
    <citation type="journal article" date="2012" name="Science">
        <title>The Paleozoic origin of enzymatic lignin decomposition reconstructed from 31 fungal genomes.</title>
        <authorList>
            <person name="Floudas D."/>
            <person name="Binder M."/>
            <person name="Riley R."/>
            <person name="Barry K."/>
            <person name="Blanchette R.A."/>
            <person name="Henrissat B."/>
            <person name="Martinez A.T."/>
            <person name="Otillar R."/>
            <person name="Spatafora J.W."/>
            <person name="Yadav J.S."/>
            <person name="Aerts A."/>
            <person name="Benoit I."/>
            <person name="Boyd A."/>
            <person name="Carlson A."/>
            <person name="Copeland A."/>
            <person name="Coutinho P.M."/>
            <person name="de Vries R.P."/>
            <person name="Ferreira P."/>
            <person name="Findley K."/>
            <person name="Foster B."/>
            <person name="Gaskell J."/>
            <person name="Glotzer D."/>
            <person name="Gorecki P."/>
            <person name="Heitman J."/>
            <person name="Hesse C."/>
            <person name="Hori C."/>
            <person name="Igarashi K."/>
            <person name="Jurgens J.A."/>
            <person name="Kallen N."/>
            <person name="Kersten P."/>
            <person name="Kohler A."/>
            <person name="Kuees U."/>
            <person name="Kumar T.K.A."/>
            <person name="Kuo A."/>
            <person name="LaButti K."/>
            <person name="Larrondo L.F."/>
            <person name="Lindquist E."/>
            <person name="Ling A."/>
            <person name="Lombard V."/>
            <person name="Lucas S."/>
            <person name="Lundell T."/>
            <person name="Martin R."/>
            <person name="McLaughlin D.J."/>
            <person name="Morgenstern I."/>
            <person name="Morin E."/>
            <person name="Murat C."/>
            <person name="Nagy L.G."/>
            <person name="Nolan M."/>
            <person name="Ohm R.A."/>
            <person name="Patyshakuliyeva A."/>
            <person name="Rokas A."/>
            <person name="Ruiz-Duenas F.J."/>
            <person name="Sabat G."/>
            <person name="Salamov A."/>
            <person name="Samejima M."/>
            <person name="Schmutz J."/>
            <person name="Slot J.C."/>
            <person name="St John F."/>
            <person name="Stenlid J."/>
            <person name="Sun H."/>
            <person name="Sun S."/>
            <person name="Syed K."/>
            <person name="Tsang A."/>
            <person name="Wiebenga A."/>
            <person name="Young D."/>
            <person name="Pisabarro A."/>
            <person name="Eastwood D.C."/>
            <person name="Martin F."/>
            <person name="Cullen D."/>
            <person name="Grigoriev I.V."/>
            <person name="Hibbett D.S."/>
        </authorList>
    </citation>
    <scope>NUCLEOTIDE SEQUENCE [LARGE SCALE GENOMIC DNA]</scope>
    <source>
        <strain evidence="3 4">MD-104</strain>
    </source>
</reference>
<evidence type="ECO:0000256" key="1">
    <source>
        <dbReference type="SAM" id="Phobius"/>
    </source>
</evidence>
<dbReference type="EMBL" id="KB467865">
    <property type="protein sequence ID" value="PCH35947.1"/>
    <property type="molecule type" value="Genomic_DNA"/>
</dbReference>
<dbReference type="OrthoDB" id="3233375at2759"/>
<gene>
    <name evidence="3" type="ORF">WOLCODRAFT_28229</name>
</gene>
<keyword evidence="1" id="KW-0812">Transmembrane</keyword>
<sequence length="284" mass="30859">MRLTTYPLLLAGAGLVVHHVGAAPLRVVMVTSHQEISANQHFEPVAAVHAAATPHGMVMMHSEHPDSMNTATLQRAGRHCGGLRDGVMRLSNSIFGFPKLDATTSVPLHHEEDRVSILPFIGTPMSASVPTVDSETDHRIAGDDAAVSMPPPPLMSHGPMMHGGPRQGEMGPVRIVHMSEQDGRRMRFRHHRGPFLRRLHFALMALGPWEGRAVAFVLGCGIGVLLRMMWVLGIVMVRAISGRRSEDAAETVFDLDAEEILVPPPQYTDEKVAIATDDKPNADA</sequence>
<keyword evidence="4" id="KW-1185">Reference proteome</keyword>
<evidence type="ECO:0000313" key="3">
    <source>
        <dbReference type="EMBL" id="PCH35947.1"/>
    </source>
</evidence>
<evidence type="ECO:0008006" key="5">
    <source>
        <dbReference type="Google" id="ProtNLM"/>
    </source>
</evidence>
<dbReference type="AlphaFoldDB" id="A0A2H3JIY3"/>
<evidence type="ECO:0000256" key="2">
    <source>
        <dbReference type="SAM" id="SignalP"/>
    </source>
</evidence>
<proteinExistence type="predicted"/>
<dbReference type="Proteomes" id="UP000218811">
    <property type="component" value="Unassembled WGS sequence"/>
</dbReference>
<keyword evidence="1" id="KW-0472">Membrane</keyword>
<feature type="signal peptide" evidence="2">
    <location>
        <begin position="1"/>
        <end position="22"/>
    </location>
</feature>
<keyword evidence="2" id="KW-0732">Signal</keyword>
<feature type="chain" id="PRO_5013702379" description="Copper transporter" evidence="2">
    <location>
        <begin position="23"/>
        <end position="284"/>
    </location>
</feature>
<feature type="transmembrane region" description="Helical" evidence="1">
    <location>
        <begin position="213"/>
        <end position="237"/>
    </location>
</feature>
<organism evidence="3 4">
    <name type="scientific">Wolfiporia cocos (strain MD-104)</name>
    <name type="common">Brown rot fungus</name>
    <dbReference type="NCBI Taxonomy" id="742152"/>
    <lineage>
        <taxon>Eukaryota</taxon>
        <taxon>Fungi</taxon>
        <taxon>Dikarya</taxon>
        <taxon>Basidiomycota</taxon>
        <taxon>Agaricomycotina</taxon>
        <taxon>Agaricomycetes</taxon>
        <taxon>Polyporales</taxon>
        <taxon>Phaeolaceae</taxon>
        <taxon>Wolfiporia</taxon>
    </lineage>
</organism>
<evidence type="ECO:0000313" key="4">
    <source>
        <dbReference type="Proteomes" id="UP000218811"/>
    </source>
</evidence>